<dbReference type="STRING" id="695939.SAMN00790413_01535"/>
<dbReference type="Proteomes" id="UP000192582">
    <property type="component" value="Unassembled WGS sequence"/>
</dbReference>
<name>A0A1W1VGL1_9DEIO</name>
<evidence type="ECO:0000313" key="2">
    <source>
        <dbReference type="Proteomes" id="UP000192582"/>
    </source>
</evidence>
<reference evidence="1 2" key="1">
    <citation type="submission" date="2017-04" db="EMBL/GenBank/DDBJ databases">
        <authorList>
            <person name="Afonso C.L."/>
            <person name="Miller P.J."/>
            <person name="Scott M.A."/>
            <person name="Spackman E."/>
            <person name="Goraichik I."/>
            <person name="Dimitrov K.M."/>
            <person name="Suarez D.L."/>
            <person name="Swayne D.E."/>
        </authorList>
    </citation>
    <scope>NUCLEOTIDE SEQUENCE [LARGE SCALE GENOMIC DNA]</scope>
    <source>
        <strain evidence="1 2">KR-140</strain>
    </source>
</reference>
<protein>
    <submittedName>
        <fullName evidence="1">Uncharacterized protein</fullName>
    </submittedName>
</protein>
<dbReference type="RefSeq" id="WP_084048977.1">
    <property type="nucleotide sequence ID" value="NZ_FWWU01000009.1"/>
</dbReference>
<evidence type="ECO:0000313" key="1">
    <source>
        <dbReference type="EMBL" id="SMB92353.1"/>
    </source>
</evidence>
<gene>
    <name evidence="1" type="ORF">SAMN00790413_01535</name>
</gene>
<accession>A0A1W1VGL1</accession>
<dbReference type="AlphaFoldDB" id="A0A1W1VGL1"/>
<sequence length="119" mass="13690">MKTVQLTELRARRRRFASLPDFGAFFMFFGVSGIDQHSEERQQKRFEREYYAHLATVRLSGTVTAGRYTFQNLPEEANRRGWSVRSDATASTELSDEGLQALKGWMARGSREVQLQPLT</sequence>
<dbReference type="OrthoDB" id="72580at2"/>
<organism evidence="1 2">
    <name type="scientific">Deinococcus hopiensis KR-140</name>
    <dbReference type="NCBI Taxonomy" id="695939"/>
    <lineage>
        <taxon>Bacteria</taxon>
        <taxon>Thermotogati</taxon>
        <taxon>Deinococcota</taxon>
        <taxon>Deinococci</taxon>
        <taxon>Deinococcales</taxon>
        <taxon>Deinococcaceae</taxon>
        <taxon>Deinococcus</taxon>
    </lineage>
</organism>
<proteinExistence type="predicted"/>
<keyword evidence="2" id="KW-1185">Reference proteome</keyword>
<dbReference type="EMBL" id="FWWU01000009">
    <property type="protein sequence ID" value="SMB92353.1"/>
    <property type="molecule type" value="Genomic_DNA"/>
</dbReference>